<protein>
    <submittedName>
        <fullName evidence="1">Uncharacterized protein</fullName>
    </submittedName>
</protein>
<reference evidence="1" key="1">
    <citation type="submission" date="2023-10" db="EMBL/GenBank/DDBJ databases">
        <authorList>
            <person name="Rodriguez Cubillos JULIANA M."/>
            <person name="De Vega J."/>
        </authorList>
    </citation>
    <scope>NUCLEOTIDE SEQUENCE</scope>
</reference>
<evidence type="ECO:0000313" key="2">
    <source>
        <dbReference type="Proteomes" id="UP001177021"/>
    </source>
</evidence>
<dbReference type="EMBL" id="CASHSV030000024">
    <property type="protein sequence ID" value="CAJ2640742.1"/>
    <property type="molecule type" value="Genomic_DNA"/>
</dbReference>
<comment type="caution">
    <text evidence="1">The sequence shown here is derived from an EMBL/GenBank/DDBJ whole genome shotgun (WGS) entry which is preliminary data.</text>
</comment>
<proteinExistence type="predicted"/>
<evidence type="ECO:0000313" key="1">
    <source>
        <dbReference type="EMBL" id="CAJ2640742.1"/>
    </source>
</evidence>
<dbReference type="Proteomes" id="UP001177021">
    <property type="component" value="Unassembled WGS sequence"/>
</dbReference>
<gene>
    <name evidence="1" type="ORF">MILVUS5_LOCUS10540</name>
</gene>
<accession>A0ACB0JB81</accession>
<sequence length="301" mass="34900">MASSSIPVKDAEGEKPKVPNWLNLPRDITANILGRLSTIYMVTSVCLVCPLWWNICKDPHIWRTIQINYFETYYRRYINYFDEILRYAVDRSCGHLEDIEIDTFCSDELLEYIAENASNLRCLRLEECRRISEKGFIEAVRKLPLLEEVYINSISCLTKDSLEALGRSCPHLKSLEFVREGIGHSIIVGFDDNDAVAISETMPRLRSLDINRNRITNIGLLAILDGCPLLEYLNLERSLYLDLSESLRKRCLEQIKDLRLLDNKDDLLMYYPSDHSQSDEYYPSDHSESGGLSDDENLRQW</sequence>
<name>A0ACB0JB81_TRIPR</name>
<keyword evidence="2" id="KW-1185">Reference proteome</keyword>
<organism evidence="1 2">
    <name type="scientific">Trifolium pratense</name>
    <name type="common">Red clover</name>
    <dbReference type="NCBI Taxonomy" id="57577"/>
    <lineage>
        <taxon>Eukaryota</taxon>
        <taxon>Viridiplantae</taxon>
        <taxon>Streptophyta</taxon>
        <taxon>Embryophyta</taxon>
        <taxon>Tracheophyta</taxon>
        <taxon>Spermatophyta</taxon>
        <taxon>Magnoliopsida</taxon>
        <taxon>eudicotyledons</taxon>
        <taxon>Gunneridae</taxon>
        <taxon>Pentapetalae</taxon>
        <taxon>rosids</taxon>
        <taxon>fabids</taxon>
        <taxon>Fabales</taxon>
        <taxon>Fabaceae</taxon>
        <taxon>Papilionoideae</taxon>
        <taxon>50 kb inversion clade</taxon>
        <taxon>NPAAA clade</taxon>
        <taxon>Hologalegina</taxon>
        <taxon>IRL clade</taxon>
        <taxon>Trifolieae</taxon>
        <taxon>Trifolium</taxon>
    </lineage>
</organism>